<reference evidence="1" key="1">
    <citation type="submission" date="2020-05" db="EMBL/GenBank/DDBJ databases">
        <title>Phylogenomic resolution of chytrid fungi.</title>
        <authorList>
            <person name="Stajich J.E."/>
            <person name="Amses K."/>
            <person name="Simmons R."/>
            <person name="Seto K."/>
            <person name="Myers J."/>
            <person name="Bonds A."/>
            <person name="Quandt C.A."/>
            <person name="Barry K."/>
            <person name="Liu P."/>
            <person name="Grigoriev I."/>
            <person name="Longcore J.E."/>
            <person name="James T.Y."/>
        </authorList>
    </citation>
    <scope>NUCLEOTIDE SEQUENCE</scope>
    <source>
        <strain evidence="1">JEL0318</strain>
    </source>
</reference>
<proteinExistence type="predicted"/>
<protein>
    <submittedName>
        <fullName evidence="1">Uncharacterized protein</fullName>
    </submittedName>
</protein>
<evidence type="ECO:0000313" key="2">
    <source>
        <dbReference type="Proteomes" id="UP001212841"/>
    </source>
</evidence>
<dbReference type="EMBL" id="JADGJD010001396">
    <property type="protein sequence ID" value="KAJ3042755.1"/>
    <property type="molecule type" value="Genomic_DNA"/>
</dbReference>
<evidence type="ECO:0000313" key="1">
    <source>
        <dbReference type="EMBL" id="KAJ3042755.1"/>
    </source>
</evidence>
<sequence length="117" mass="13169">MEAVQGPSPEPASHKISGKMVLPPNALSITERFFYNSPPGKPQVVMTFVLRLQPPPQVPTVTIQRMVDILRIAASSHHRLISYIDPKTQTTHPLGRTAADFDLPYRVVRREKESWAE</sequence>
<gene>
    <name evidence="1" type="ORF">HK097_001909</name>
</gene>
<keyword evidence="2" id="KW-1185">Reference proteome</keyword>
<organism evidence="1 2">
    <name type="scientific">Rhizophlyctis rosea</name>
    <dbReference type="NCBI Taxonomy" id="64517"/>
    <lineage>
        <taxon>Eukaryota</taxon>
        <taxon>Fungi</taxon>
        <taxon>Fungi incertae sedis</taxon>
        <taxon>Chytridiomycota</taxon>
        <taxon>Chytridiomycota incertae sedis</taxon>
        <taxon>Chytridiomycetes</taxon>
        <taxon>Rhizophlyctidales</taxon>
        <taxon>Rhizophlyctidaceae</taxon>
        <taxon>Rhizophlyctis</taxon>
    </lineage>
</organism>
<name>A0AAD5WY33_9FUNG</name>
<comment type="caution">
    <text evidence="1">The sequence shown here is derived from an EMBL/GenBank/DDBJ whole genome shotgun (WGS) entry which is preliminary data.</text>
</comment>
<accession>A0AAD5WY33</accession>
<dbReference type="Proteomes" id="UP001212841">
    <property type="component" value="Unassembled WGS sequence"/>
</dbReference>
<feature type="non-terminal residue" evidence="1">
    <location>
        <position position="117"/>
    </location>
</feature>
<dbReference type="AlphaFoldDB" id="A0AAD5WY33"/>